<evidence type="ECO:0000256" key="1">
    <source>
        <dbReference type="SAM" id="Phobius"/>
    </source>
</evidence>
<name>A0A2P8HA08_CHINA</name>
<proteinExistence type="predicted"/>
<dbReference type="Proteomes" id="UP000240971">
    <property type="component" value="Unassembled WGS sequence"/>
</dbReference>
<keyword evidence="3" id="KW-1185">Reference proteome</keyword>
<evidence type="ECO:0000313" key="2">
    <source>
        <dbReference type="EMBL" id="PSL43031.1"/>
    </source>
</evidence>
<keyword evidence="1" id="KW-1133">Transmembrane helix</keyword>
<keyword evidence="1" id="KW-0812">Transmembrane</keyword>
<dbReference type="RefSeq" id="WP_106531127.1">
    <property type="nucleotide sequence ID" value="NZ_PYAW01000009.1"/>
</dbReference>
<comment type="caution">
    <text evidence="2">The sequence shown here is derived from an EMBL/GenBank/DDBJ whole genome shotgun (WGS) entry which is preliminary data.</text>
</comment>
<keyword evidence="1" id="KW-0472">Membrane</keyword>
<dbReference type="AlphaFoldDB" id="A0A2P8HA08"/>
<organism evidence="2 3">
    <name type="scientific">Chitinophaga niastensis</name>
    <dbReference type="NCBI Taxonomy" id="536980"/>
    <lineage>
        <taxon>Bacteria</taxon>
        <taxon>Pseudomonadati</taxon>
        <taxon>Bacteroidota</taxon>
        <taxon>Chitinophagia</taxon>
        <taxon>Chitinophagales</taxon>
        <taxon>Chitinophagaceae</taxon>
        <taxon>Chitinophaga</taxon>
    </lineage>
</organism>
<reference evidence="2 3" key="1">
    <citation type="submission" date="2018-03" db="EMBL/GenBank/DDBJ databases">
        <title>Genomic Encyclopedia of Archaeal and Bacterial Type Strains, Phase II (KMG-II): from individual species to whole genera.</title>
        <authorList>
            <person name="Goeker M."/>
        </authorList>
    </citation>
    <scope>NUCLEOTIDE SEQUENCE [LARGE SCALE GENOMIC DNA]</scope>
    <source>
        <strain evidence="2 3">DSM 24859</strain>
    </source>
</reference>
<gene>
    <name evidence="2" type="ORF">CLV51_10925</name>
</gene>
<dbReference type="OrthoDB" id="705385at2"/>
<sequence length="414" mass="46875">MRKKANIFQTGMLFTMLVFFSPLYLIAQSNTISISVIRVEYDNPYFLLLKGSLQRNKNVTSVKTGYEQGTAKLSFSFTHNAQDLWDELPKSTKDYFKIITINDNGIVLERKNPVKEETPELKNNTTTSAKDDDCRNCYFNLCKYDGIKTFQGVVYKAINYDEGTFYYNCDNGILTRKVITVNGYGVTTGITTDTILMSNVPIGTTWHVINTKLNFLGSEGYSRLKYTLVGKGLTTTVNGTTYKDVIVVNFFQKSQDILEGVVATSINYFYAKGVGLIKEEKLNPNIEPLSTIHVSNKPVELPNLPEMKGVIDPGLVGTWVDKDPSGFIYTYKFYADGTYETFVGSTLSYNGSKCFWRLDGGYINLYCTGWPKVYRQEFQKINDAATGKRAIVIQFKDTEYRTYISEDGKATWTK</sequence>
<dbReference type="EMBL" id="PYAW01000009">
    <property type="protein sequence ID" value="PSL43031.1"/>
    <property type="molecule type" value="Genomic_DNA"/>
</dbReference>
<accession>A0A2P8HA08</accession>
<protein>
    <submittedName>
        <fullName evidence="2">Uncharacterized protein</fullName>
    </submittedName>
</protein>
<feature type="transmembrane region" description="Helical" evidence="1">
    <location>
        <begin position="7"/>
        <end position="27"/>
    </location>
</feature>
<evidence type="ECO:0000313" key="3">
    <source>
        <dbReference type="Proteomes" id="UP000240971"/>
    </source>
</evidence>